<dbReference type="AlphaFoldDB" id="B0DE67"/>
<dbReference type="OrthoDB" id="3049390at2759"/>
<keyword evidence="2" id="KW-1185">Reference proteome</keyword>
<evidence type="ECO:0000313" key="1">
    <source>
        <dbReference type="EMBL" id="EDR07210.1"/>
    </source>
</evidence>
<dbReference type="Proteomes" id="UP000001194">
    <property type="component" value="Unassembled WGS sequence"/>
</dbReference>
<gene>
    <name evidence="1" type="ORF">LACBIDRAFT_298859</name>
</gene>
<dbReference type="InParanoid" id="B0DE67"/>
<dbReference type="GeneID" id="6077689"/>
<name>B0DE67_LACBS</name>
<dbReference type="KEGG" id="lbc:LACBIDRAFT_298859"/>
<protein>
    <submittedName>
        <fullName evidence="1">Predicted protein</fullName>
    </submittedName>
</protein>
<evidence type="ECO:0000313" key="2">
    <source>
        <dbReference type="Proteomes" id="UP000001194"/>
    </source>
</evidence>
<proteinExistence type="predicted"/>
<dbReference type="RefSeq" id="XP_001882141.1">
    <property type="nucleotide sequence ID" value="XM_001882106.1"/>
</dbReference>
<dbReference type="HOGENOM" id="CLU_620503_0_0_1"/>
<sequence length="454" mass="51400">MIPRDAYPSSVYSFLNLRNFQFAIKYWLGYALEAKQYDTTSLTNPDTNEQIYRDALTHIQNIMQHQNNNNNKTDPILKLIFQRTLDFLQLRKKISGHVLQNRQGLNSPCKTCNNLPVEEQCIQTIYVDSSKVVDPSVIGCGVSLAPPEIQLEPLKNPHAKPGSQPKPILKPEDPCLKLVRIEPNLQIIERCGLQVFLMCDKTSEETLDFWVYNAFDKDTLCQLVDHHSKLSNVKKINRGKKFESYSMGKMMGHGSRAAMGGASGDSYTFYAGMEAITQEDINALFNSAEDSMVMSEIARLFHHPLYQELKEASAAGDRLGTSGATLYSCNNYTSPLHCDDDATRGLCAQYQLQAISKFFEYSFIFADYGLYFVSRTGSLWSFDGSKAHGTLLPSTSELTEEDRTIYPQIAGQPPIRISNGNHVTRNKKNQNAAIKYQAVRIHRDQIQQYYARRL</sequence>
<reference evidence="1 2" key="1">
    <citation type="journal article" date="2008" name="Nature">
        <title>The genome of Laccaria bicolor provides insights into mycorrhizal symbiosis.</title>
        <authorList>
            <person name="Martin F."/>
            <person name="Aerts A."/>
            <person name="Ahren D."/>
            <person name="Brun A."/>
            <person name="Danchin E.G.J."/>
            <person name="Duchaussoy F."/>
            <person name="Gibon J."/>
            <person name="Kohler A."/>
            <person name="Lindquist E."/>
            <person name="Pereda V."/>
            <person name="Salamov A."/>
            <person name="Shapiro H.J."/>
            <person name="Wuyts J."/>
            <person name="Blaudez D."/>
            <person name="Buee M."/>
            <person name="Brokstein P."/>
            <person name="Canbaeck B."/>
            <person name="Cohen D."/>
            <person name="Courty P.E."/>
            <person name="Coutinho P.M."/>
            <person name="Delaruelle C."/>
            <person name="Detter J.C."/>
            <person name="Deveau A."/>
            <person name="DiFazio S."/>
            <person name="Duplessis S."/>
            <person name="Fraissinet-Tachet L."/>
            <person name="Lucic E."/>
            <person name="Frey-Klett P."/>
            <person name="Fourrey C."/>
            <person name="Feussner I."/>
            <person name="Gay G."/>
            <person name="Grimwood J."/>
            <person name="Hoegger P.J."/>
            <person name="Jain P."/>
            <person name="Kilaru S."/>
            <person name="Labbe J."/>
            <person name="Lin Y.C."/>
            <person name="Legue V."/>
            <person name="Le Tacon F."/>
            <person name="Marmeisse R."/>
            <person name="Melayah D."/>
            <person name="Montanini B."/>
            <person name="Muratet M."/>
            <person name="Nehls U."/>
            <person name="Niculita-Hirzel H."/>
            <person name="Oudot-Le Secq M.P."/>
            <person name="Peter M."/>
            <person name="Quesneville H."/>
            <person name="Rajashekar B."/>
            <person name="Reich M."/>
            <person name="Rouhier N."/>
            <person name="Schmutz J."/>
            <person name="Yin T."/>
            <person name="Chalot M."/>
            <person name="Henrissat B."/>
            <person name="Kuees U."/>
            <person name="Lucas S."/>
            <person name="Van de Peer Y."/>
            <person name="Podila G.K."/>
            <person name="Polle A."/>
            <person name="Pukkila P.J."/>
            <person name="Richardson P.M."/>
            <person name="Rouze P."/>
            <person name="Sanders I.R."/>
            <person name="Stajich J.E."/>
            <person name="Tunlid A."/>
            <person name="Tuskan G."/>
            <person name="Grigoriev I.V."/>
        </authorList>
    </citation>
    <scope>NUCLEOTIDE SEQUENCE [LARGE SCALE GENOMIC DNA]</scope>
    <source>
        <strain evidence="2">S238N-H82 / ATCC MYA-4686</strain>
    </source>
</reference>
<organism evidence="2">
    <name type="scientific">Laccaria bicolor (strain S238N-H82 / ATCC MYA-4686)</name>
    <name type="common">Bicoloured deceiver</name>
    <name type="synonym">Laccaria laccata var. bicolor</name>
    <dbReference type="NCBI Taxonomy" id="486041"/>
    <lineage>
        <taxon>Eukaryota</taxon>
        <taxon>Fungi</taxon>
        <taxon>Dikarya</taxon>
        <taxon>Basidiomycota</taxon>
        <taxon>Agaricomycotina</taxon>
        <taxon>Agaricomycetes</taxon>
        <taxon>Agaricomycetidae</taxon>
        <taxon>Agaricales</taxon>
        <taxon>Agaricineae</taxon>
        <taxon>Hydnangiaceae</taxon>
        <taxon>Laccaria</taxon>
    </lineage>
</organism>
<accession>B0DE67</accession>
<dbReference type="EMBL" id="DS547105">
    <property type="protein sequence ID" value="EDR07210.1"/>
    <property type="molecule type" value="Genomic_DNA"/>
</dbReference>